<sequence>MAQAPLSIVGGRSTPPLLDYGGGGYVCCVVLKAFCMLSGDGGGRTSGATRPRLTSWGTRRATDVCWLRQNLYRSRNASMSIEHRLRRAINRSRVAKKQFAEKSLSSSIILDLFFTINLTTGQFSGFSFNHSSPCSQRCALATSSGPVAPREHMTPAFSWLDRAPELIRTRHRCSAPNACPPHESRTLTLRNVSVERLKPHDKH</sequence>
<organism evidence="1 2">
    <name type="scientific">Eumeta variegata</name>
    <name type="common">Bagworm moth</name>
    <name type="synonym">Eumeta japonica</name>
    <dbReference type="NCBI Taxonomy" id="151549"/>
    <lineage>
        <taxon>Eukaryota</taxon>
        <taxon>Metazoa</taxon>
        <taxon>Ecdysozoa</taxon>
        <taxon>Arthropoda</taxon>
        <taxon>Hexapoda</taxon>
        <taxon>Insecta</taxon>
        <taxon>Pterygota</taxon>
        <taxon>Neoptera</taxon>
        <taxon>Endopterygota</taxon>
        <taxon>Lepidoptera</taxon>
        <taxon>Glossata</taxon>
        <taxon>Ditrysia</taxon>
        <taxon>Tineoidea</taxon>
        <taxon>Psychidae</taxon>
        <taxon>Oiketicinae</taxon>
        <taxon>Eumeta</taxon>
    </lineage>
</organism>
<protein>
    <submittedName>
        <fullName evidence="1">Uncharacterized protein</fullName>
    </submittedName>
</protein>
<comment type="caution">
    <text evidence="1">The sequence shown here is derived from an EMBL/GenBank/DDBJ whole genome shotgun (WGS) entry which is preliminary data.</text>
</comment>
<dbReference type="EMBL" id="BGZK01000734">
    <property type="protein sequence ID" value="GBP58429.1"/>
    <property type="molecule type" value="Genomic_DNA"/>
</dbReference>
<reference evidence="1 2" key="1">
    <citation type="journal article" date="2019" name="Commun. Biol.">
        <title>The bagworm genome reveals a unique fibroin gene that provides high tensile strength.</title>
        <authorList>
            <person name="Kono N."/>
            <person name="Nakamura H."/>
            <person name="Ohtoshi R."/>
            <person name="Tomita M."/>
            <person name="Numata K."/>
            <person name="Arakawa K."/>
        </authorList>
    </citation>
    <scope>NUCLEOTIDE SEQUENCE [LARGE SCALE GENOMIC DNA]</scope>
</reference>
<evidence type="ECO:0000313" key="1">
    <source>
        <dbReference type="EMBL" id="GBP58429.1"/>
    </source>
</evidence>
<name>A0A4C1X7U4_EUMVA</name>
<evidence type="ECO:0000313" key="2">
    <source>
        <dbReference type="Proteomes" id="UP000299102"/>
    </source>
</evidence>
<dbReference type="AlphaFoldDB" id="A0A4C1X7U4"/>
<accession>A0A4C1X7U4</accession>
<keyword evidence="2" id="KW-1185">Reference proteome</keyword>
<proteinExistence type="predicted"/>
<gene>
    <name evidence="1" type="ORF">EVAR_39119_1</name>
</gene>
<dbReference type="Proteomes" id="UP000299102">
    <property type="component" value="Unassembled WGS sequence"/>
</dbReference>